<proteinExistence type="predicted"/>
<evidence type="ECO:0000256" key="1">
    <source>
        <dbReference type="ARBA" id="ARBA00003535"/>
    </source>
</evidence>
<keyword evidence="8" id="KW-1185">Reference proteome</keyword>
<keyword evidence="6" id="KW-0472">Membrane</keyword>
<dbReference type="EMBL" id="FMXR01000013">
    <property type="protein sequence ID" value="SDB25597.1"/>
    <property type="molecule type" value="Genomic_DNA"/>
</dbReference>
<comment type="function">
    <text evidence="1">Nitronate monooxygenase that uses molecular oxygen to catalyze the oxidative denitrification of alkyl nitronates. Acts on propionate 3-nitronate (P3N), the presumed physiological substrate. Probably functions in the detoxification of P3N, a metabolic poison produced by plants and fungi as a defense mechanism.</text>
</comment>
<keyword evidence="6" id="KW-0812">Transmembrane</keyword>
<dbReference type="GO" id="GO:0018580">
    <property type="term" value="F:nitronate monooxygenase activity"/>
    <property type="evidence" value="ECO:0007669"/>
    <property type="project" value="InterPro"/>
</dbReference>
<dbReference type="Proteomes" id="UP000199228">
    <property type="component" value="Unassembled WGS sequence"/>
</dbReference>
<dbReference type="RefSeq" id="WP_090174128.1">
    <property type="nucleotide sequence ID" value="NZ_FMXR01000013.1"/>
</dbReference>
<dbReference type="CDD" id="cd04730">
    <property type="entry name" value="NPD_like"/>
    <property type="match status" value="1"/>
</dbReference>
<accession>A0A1G6BYF0</accession>
<dbReference type="InterPro" id="IPR004136">
    <property type="entry name" value="NMO"/>
</dbReference>
<reference evidence="7 8" key="1">
    <citation type="submission" date="2016-10" db="EMBL/GenBank/DDBJ databases">
        <authorList>
            <person name="de Groot N.N."/>
        </authorList>
    </citation>
    <scope>NUCLEOTIDE SEQUENCE [LARGE SCALE GENOMIC DNA]</scope>
    <source>
        <strain evidence="7 8">DSM 3217</strain>
    </source>
</reference>
<dbReference type="AlphaFoldDB" id="A0A1G6BYF0"/>
<keyword evidence="4" id="KW-0288">FMN</keyword>
<keyword evidence="3" id="KW-0285">Flavoprotein</keyword>
<name>A0A1G6BYF0_EUBOX</name>
<dbReference type="PANTHER" id="PTHR32332:SF20">
    <property type="entry name" value="2-NITROPROPANE DIOXYGENASE-LIKE PROTEIN"/>
    <property type="match status" value="1"/>
</dbReference>
<protein>
    <recommendedName>
        <fullName evidence="2">Probable nitronate monooxygenase</fullName>
    </recommendedName>
</protein>
<feature type="transmembrane region" description="Helical" evidence="6">
    <location>
        <begin position="20"/>
        <end position="45"/>
    </location>
</feature>
<dbReference type="Pfam" id="PF03060">
    <property type="entry name" value="NMO"/>
    <property type="match status" value="2"/>
</dbReference>
<keyword evidence="5" id="KW-0560">Oxidoreductase</keyword>
<evidence type="ECO:0000256" key="4">
    <source>
        <dbReference type="ARBA" id="ARBA00022643"/>
    </source>
</evidence>
<dbReference type="SUPFAM" id="SSF51412">
    <property type="entry name" value="Inosine monophosphate dehydrogenase (IMPDH)"/>
    <property type="match status" value="1"/>
</dbReference>
<keyword evidence="6" id="KW-1133">Transmembrane helix</keyword>
<gene>
    <name evidence="7" type="ORF">SAMN02910417_01910</name>
</gene>
<evidence type="ECO:0000256" key="5">
    <source>
        <dbReference type="ARBA" id="ARBA00023002"/>
    </source>
</evidence>
<evidence type="ECO:0000313" key="7">
    <source>
        <dbReference type="EMBL" id="SDB25597.1"/>
    </source>
</evidence>
<dbReference type="InterPro" id="IPR013785">
    <property type="entry name" value="Aldolase_TIM"/>
</dbReference>
<organism evidence="7 8">
    <name type="scientific">Eubacterium oxidoreducens</name>
    <dbReference type="NCBI Taxonomy" id="1732"/>
    <lineage>
        <taxon>Bacteria</taxon>
        <taxon>Bacillati</taxon>
        <taxon>Bacillota</taxon>
        <taxon>Clostridia</taxon>
        <taxon>Eubacteriales</taxon>
        <taxon>Eubacteriaceae</taxon>
        <taxon>Eubacterium</taxon>
    </lineage>
</organism>
<dbReference type="OrthoDB" id="9778912at2"/>
<dbReference type="STRING" id="1732.SAMN02910417_01910"/>
<evidence type="ECO:0000256" key="6">
    <source>
        <dbReference type="SAM" id="Phobius"/>
    </source>
</evidence>
<evidence type="ECO:0000313" key="8">
    <source>
        <dbReference type="Proteomes" id="UP000199228"/>
    </source>
</evidence>
<dbReference type="PANTHER" id="PTHR32332">
    <property type="entry name" value="2-NITROPROPANE DIOXYGENASE"/>
    <property type="match status" value="1"/>
</dbReference>
<sequence length="323" mass="33925">MNRVCEVLGIEKPIIQGPMAWISTAPLVAAASIAGGLGVLGVAFAPEPFIREQVAATKELTDKPFGMNVDMYVGDLEMTTRIIKDLRPPVIYADTYINLCEKKDLAMKYFKNWHDLGCKVVVKASTVADAITAEEAGADAIMLKGWEGGGHVSYEATTVLVPQAADAVSVPVIASGGIADGRGAAAAIALGAEGVEMGTIFMAATDAPVHPNVKQAVLDCGDMDTVITGMCTGEPCRQIKNKLSDELLKIEAENVRAVSGPKVQEISMSSLRKAMAEGDMENGAVMAGQIAALITEQKTVAEIIDGVIAEAKEVLAKISGFEF</sequence>
<dbReference type="Gene3D" id="3.20.20.70">
    <property type="entry name" value="Aldolase class I"/>
    <property type="match status" value="1"/>
</dbReference>
<evidence type="ECO:0000256" key="2">
    <source>
        <dbReference type="ARBA" id="ARBA00013457"/>
    </source>
</evidence>
<evidence type="ECO:0000256" key="3">
    <source>
        <dbReference type="ARBA" id="ARBA00022630"/>
    </source>
</evidence>